<evidence type="ECO:0000256" key="4">
    <source>
        <dbReference type="ARBA" id="ARBA00022475"/>
    </source>
</evidence>
<dbReference type="RefSeq" id="WP_015861507.1">
    <property type="nucleotide sequence ID" value="NC_012796.1"/>
</dbReference>
<evidence type="ECO:0000256" key="7">
    <source>
        <dbReference type="ARBA" id="ARBA00022927"/>
    </source>
</evidence>
<evidence type="ECO:0000256" key="5">
    <source>
        <dbReference type="ARBA" id="ARBA00022519"/>
    </source>
</evidence>
<keyword evidence="12" id="KW-1185">Reference proteome</keyword>
<dbReference type="InterPro" id="IPR038072">
    <property type="entry name" value="GspK_central_sf"/>
</dbReference>
<dbReference type="Proteomes" id="UP000009071">
    <property type="component" value="Chromosome"/>
</dbReference>
<feature type="domain" description="T2SS protein K first SAM-like" evidence="10">
    <location>
        <begin position="106"/>
        <end position="201"/>
    </location>
</feature>
<dbReference type="HOGENOM" id="CLU_057294_1_2_7"/>
<comment type="similarity">
    <text evidence="2">Belongs to the GSP K family.</text>
</comment>
<evidence type="ECO:0000313" key="11">
    <source>
        <dbReference type="EMBL" id="BAH76342.1"/>
    </source>
</evidence>
<gene>
    <name evidence="11" type="primary">gspK</name>
    <name evidence="11" type="ordered locus">DMR_28510</name>
</gene>
<keyword evidence="8" id="KW-1133">Transmembrane helix</keyword>
<dbReference type="OrthoDB" id="5452578at2"/>
<dbReference type="Gene3D" id="1.10.40.60">
    <property type="entry name" value="EpsJ-like"/>
    <property type="match status" value="2"/>
</dbReference>
<keyword evidence="3" id="KW-0813">Transport</keyword>
<dbReference type="SUPFAM" id="SSF158544">
    <property type="entry name" value="GspK insert domain-like"/>
    <property type="match status" value="1"/>
</dbReference>
<dbReference type="KEGG" id="dma:DMR_28510"/>
<comment type="subcellular location">
    <subcellularLocation>
        <location evidence="1">Cell inner membrane</location>
    </subcellularLocation>
</comment>
<proteinExistence type="inferred from homology"/>
<evidence type="ECO:0000256" key="2">
    <source>
        <dbReference type="ARBA" id="ARBA00007246"/>
    </source>
</evidence>
<keyword evidence="4" id="KW-1003">Cell membrane</keyword>
<keyword evidence="6" id="KW-0812">Transmembrane</keyword>
<dbReference type="NCBIfam" id="NF037980">
    <property type="entry name" value="T2SS_GspK"/>
    <property type="match status" value="1"/>
</dbReference>
<evidence type="ECO:0000256" key="1">
    <source>
        <dbReference type="ARBA" id="ARBA00004533"/>
    </source>
</evidence>
<evidence type="ECO:0000256" key="9">
    <source>
        <dbReference type="ARBA" id="ARBA00023136"/>
    </source>
</evidence>
<evidence type="ECO:0000256" key="6">
    <source>
        <dbReference type="ARBA" id="ARBA00022692"/>
    </source>
</evidence>
<dbReference type="InterPro" id="IPR049031">
    <property type="entry name" value="T2SSK_SAM-like_1st"/>
</dbReference>
<evidence type="ECO:0000313" key="12">
    <source>
        <dbReference type="Proteomes" id="UP000009071"/>
    </source>
</evidence>
<dbReference type="eggNOG" id="COG3156">
    <property type="taxonomic scope" value="Bacteria"/>
</dbReference>
<dbReference type="STRING" id="573370.DMR_28510"/>
<dbReference type="GO" id="GO:0005886">
    <property type="term" value="C:plasma membrane"/>
    <property type="evidence" value="ECO:0007669"/>
    <property type="project" value="UniProtKB-SubCell"/>
</dbReference>
<dbReference type="Pfam" id="PF21687">
    <property type="entry name" value="T2SSK_1st"/>
    <property type="match status" value="1"/>
</dbReference>
<sequence>MRADHSRGAVLLFVLALVALLASLAVTTIRTAQVEVFAAYGGIYAKQARATAESGLLAAAAVLLPARPADSDNLTQDWAFFPDLANYPGASFLDGHISGRIEDESGKFPVNAMHPGLSNHAAYQAVFLRLLTGEALALPEDRAKALLAALVDWLDADDQPGAGGAEDAAYAAAQFPYHVRNNSLDTLGELLLIQGFSRDLLHGRGDRAGLMSLLTVWGSGLINVNTAPLPVLAALPSGLNAAQAAALARSLDAYRRDPVRQSELASLEWLAKAAGSHNGQWPTTLLATRSLYYAVTLEGRSGAATARLFAVLKRDQPRQSGKPPSCTVLYRELR</sequence>
<protein>
    <submittedName>
        <fullName evidence="11">General secretion pathway protein K</fullName>
    </submittedName>
</protein>
<accession>C4XH39</accession>
<name>C4XH39_SOLM1</name>
<keyword evidence="5" id="KW-0997">Cell inner membrane</keyword>
<dbReference type="InterPro" id="IPR005628">
    <property type="entry name" value="GspK"/>
</dbReference>
<evidence type="ECO:0000259" key="10">
    <source>
        <dbReference type="Pfam" id="PF21687"/>
    </source>
</evidence>
<evidence type="ECO:0000256" key="8">
    <source>
        <dbReference type="ARBA" id="ARBA00022989"/>
    </source>
</evidence>
<dbReference type="EMBL" id="AP010904">
    <property type="protein sequence ID" value="BAH76342.1"/>
    <property type="molecule type" value="Genomic_DNA"/>
</dbReference>
<dbReference type="PANTHER" id="PTHR38831:SF1">
    <property type="entry name" value="TYPE II SECRETION SYSTEM PROTEIN K-RELATED"/>
    <property type="match status" value="1"/>
</dbReference>
<dbReference type="PIRSF" id="PIRSF002786">
    <property type="entry name" value="XcpX"/>
    <property type="match status" value="1"/>
</dbReference>
<organism evidence="11 12">
    <name type="scientific">Solidesulfovibrio magneticus (strain ATCC 700980 / DSM 13731 / RS-1)</name>
    <name type="common">Desulfovibrio magneticus</name>
    <dbReference type="NCBI Taxonomy" id="573370"/>
    <lineage>
        <taxon>Bacteria</taxon>
        <taxon>Pseudomonadati</taxon>
        <taxon>Thermodesulfobacteriota</taxon>
        <taxon>Desulfovibrionia</taxon>
        <taxon>Desulfovibrionales</taxon>
        <taxon>Desulfovibrionaceae</taxon>
        <taxon>Solidesulfovibrio</taxon>
    </lineage>
</organism>
<dbReference type="PANTHER" id="PTHR38831">
    <property type="entry name" value="TYPE II SECRETION SYSTEM PROTEIN K"/>
    <property type="match status" value="1"/>
</dbReference>
<reference evidence="11 12" key="1">
    <citation type="journal article" date="2009" name="Genome Res.">
        <title>Whole genome sequence of Desulfovibrio magneticus strain RS-1 revealed common gene clusters in magnetotactic bacteria.</title>
        <authorList>
            <person name="Nakazawa H."/>
            <person name="Arakaki A."/>
            <person name="Narita-Yamada S."/>
            <person name="Yashiro I."/>
            <person name="Jinno K."/>
            <person name="Aoki N."/>
            <person name="Tsuruyama A."/>
            <person name="Okamura Y."/>
            <person name="Tanikawa S."/>
            <person name="Fujita N."/>
            <person name="Takeyama H."/>
            <person name="Matsunaga T."/>
        </authorList>
    </citation>
    <scope>NUCLEOTIDE SEQUENCE [LARGE SCALE GENOMIC DNA]</scope>
    <source>
        <strain evidence="12">ATCC 700980 / DSM 13731 / RS-1</strain>
    </source>
</reference>
<keyword evidence="7" id="KW-0653">Protein transport</keyword>
<evidence type="ECO:0000256" key="3">
    <source>
        <dbReference type="ARBA" id="ARBA00022448"/>
    </source>
</evidence>
<dbReference type="AlphaFoldDB" id="C4XH39"/>
<dbReference type="GO" id="GO:0009306">
    <property type="term" value="P:protein secretion"/>
    <property type="evidence" value="ECO:0007669"/>
    <property type="project" value="InterPro"/>
</dbReference>
<keyword evidence="9" id="KW-0472">Membrane</keyword>
<dbReference type="Gene3D" id="3.30.1300.30">
    <property type="entry name" value="GSPII I/J protein-like"/>
    <property type="match status" value="1"/>
</dbReference>